<name>A0A0G0YD72_9BACT</name>
<sequence>RDPDGHLLELIDATNSFFHPV</sequence>
<feature type="non-terminal residue" evidence="1">
    <location>
        <position position="1"/>
    </location>
</feature>
<dbReference type="Proteomes" id="UP000034746">
    <property type="component" value="Unassembled WGS sequence"/>
</dbReference>
<organism evidence="1 2">
    <name type="scientific">Candidatus Uhrbacteria bacterium GW2011_GWF2_41_16</name>
    <dbReference type="NCBI Taxonomy" id="1618997"/>
    <lineage>
        <taxon>Bacteria</taxon>
        <taxon>Candidatus Uhriibacteriota</taxon>
    </lineage>
</organism>
<evidence type="ECO:0000313" key="2">
    <source>
        <dbReference type="Proteomes" id="UP000034746"/>
    </source>
</evidence>
<evidence type="ECO:0000313" key="1">
    <source>
        <dbReference type="EMBL" id="KKR98292.1"/>
    </source>
</evidence>
<dbReference type="EMBL" id="LCAU01000004">
    <property type="protein sequence ID" value="KKR98292.1"/>
    <property type="molecule type" value="Genomic_DNA"/>
</dbReference>
<protein>
    <submittedName>
        <fullName evidence="1">Uncharacterized protein</fullName>
    </submittedName>
</protein>
<comment type="caution">
    <text evidence="1">The sequence shown here is derived from an EMBL/GenBank/DDBJ whole genome shotgun (WGS) entry which is preliminary data.</text>
</comment>
<reference evidence="1 2" key="1">
    <citation type="journal article" date="2015" name="Nature">
        <title>rRNA introns, odd ribosomes, and small enigmatic genomes across a large radiation of phyla.</title>
        <authorList>
            <person name="Brown C.T."/>
            <person name="Hug L.A."/>
            <person name="Thomas B.C."/>
            <person name="Sharon I."/>
            <person name="Castelle C.J."/>
            <person name="Singh A."/>
            <person name="Wilkins M.J."/>
            <person name="Williams K.H."/>
            <person name="Banfield J.F."/>
        </authorList>
    </citation>
    <scope>NUCLEOTIDE SEQUENCE [LARGE SCALE GENOMIC DNA]</scope>
</reference>
<proteinExistence type="predicted"/>
<gene>
    <name evidence="1" type="ORF">UU48_C0004G0085</name>
</gene>
<dbReference type="AlphaFoldDB" id="A0A0G0YD72"/>
<accession>A0A0G0YD72</accession>